<dbReference type="SUPFAM" id="SSF52768">
    <property type="entry name" value="Arginase/deacetylase"/>
    <property type="match status" value="1"/>
</dbReference>
<dbReference type="GO" id="GO:0004407">
    <property type="term" value="F:histone deacetylase activity"/>
    <property type="evidence" value="ECO:0007669"/>
    <property type="project" value="TreeGrafter"/>
</dbReference>
<evidence type="ECO:0000313" key="7">
    <source>
        <dbReference type="EMBL" id="RYC29824.1"/>
    </source>
</evidence>
<dbReference type="GO" id="GO:0016787">
    <property type="term" value="F:hydrolase activity"/>
    <property type="evidence" value="ECO:0007669"/>
    <property type="project" value="UniProtKB-KW"/>
</dbReference>
<reference evidence="7 8" key="1">
    <citation type="submission" date="2018-12" db="EMBL/GenBank/DDBJ databases">
        <authorList>
            <person name="Grouzdev D.S."/>
            <person name="Krutkina M.S."/>
        </authorList>
    </citation>
    <scope>NUCLEOTIDE SEQUENCE [LARGE SCALE GENOMIC DNA]</scope>
    <source>
        <strain evidence="7 8">RmlP026</strain>
    </source>
</reference>
<protein>
    <submittedName>
        <fullName evidence="7">Histone deacetylase family protein</fullName>
    </submittedName>
</protein>
<evidence type="ECO:0000256" key="3">
    <source>
        <dbReference type="ARBA" id="ARBA00022723"/>
    </source>
</evidence>
<keyword evidence="8" id="KW-1185">Reference proteome</keyword>
<reference evidence="7 8" key="2">
    <citation type="submission" date="2019-02" db="EMBL/GenBank/DDBJ databases">
        <title>'Lichenibacterium ramalinii' gen. nov. sp. nov., 'Lichenibacterium minor' gen. nov. sp. nov.</title>
        <authorList>
            <person name="Pankratov T."/>
        </authorList>
    </citation>
    <scope>NUCLEOTIDE SEQUENCE [LARGE SCALE GENOMIC DNA]</scope>
    <source>
        <strain evidence="7 8">RmlP026</strain>
    </source>
</reference>
<dbReference type="PRINTS" id="PR01270">
    <property type="entry name" value="HDASUPER"/>
</dbReference>
<organism evidence="7 8">
    <name type="scientific">Lichenibacterium minor</name>
    <dbReference type="NCBI Taxonomy" id="2316528"/>
    <lineage>
        <taxon>Bacteria</taxon>
        <taxon>Pseudomonadati</taxon>
        <taxon>Pseudomonadota</taxon>
        <taxon>Alphaproteobacteria</taxon>
        <taxon>Hyphomicrobiales</taxon>
        <taxon>Lichenihabitantaceae</taxon>
        <taxon>Lichenibacterium</taxon>
    </lineage>
</organism>
<dbReference type="RefSeq" id="WP_129229067.1">
    <property type="nucleotide sequence ID" value="NZ_QYBB01000039.1"/>
</dbReference>
<dbReference type="PANTHER" id="PTHR10625">
    <property type="entry name" value="HISTONE DEACETYLASE HDAC1-RELATED"/>
    <property type="match status" value="1"/>
</dbReference>
<dbReference type="InterPro" id="IPR037138">
    <property type="entry name" value="His_deacetylse_dom_sf"/>
</dbReference>
<feature type="domain" description="Histone deacetylase" evidence="6">
    <location>
        <begin position="59"/>
        <end position="342"/>
    </location>
</feature>
<sequence>MRAFYHPDQAVHAPQQYMRFGRIVPVKDLPVRTGKLLGALELHGITPERPAAQGIGPALGVHTPAYLRFLETAWERWTRLPDHGPEVWPNTFPYWSGRPEAAARPDCPAEGLVGQVGWYLGDLSVPMGPDSWRSILRSSETAATAADAVLEGSQAVYALCRPSGHHARADRATGFCYLNNTAIAAQRLRGRFGRVAIVDVDAHHGDGTQQIFYGRPDVLTVSIHADPTDYYPFFTGYASETGHGEGDGYNLNLPLPHGSGGEAMRAALDAAADRVAAFGADVLVVALGYDAHRDDPIGVLTLDERDFADIGARLKALGLPTLVVQEGGYAIDAIGGCLDAFLDGFGS</sequence>
<accession>A0A4V1RU40</accession>
<dbReference type="GO" id="GO:0040029">
    <property type="term" value="P:epigenetic regulation of gene expression"/>
    <property type="evidence" value="ECO:0007669"/>
    <property type="project" value="TreeGrafter"/>
</dbReference>
<evidence type="ECO:0000256" key="5">
    <source>
        <dbReference type="ARBA" id="ARBA00022833"/>
    </source>
</evidence>
<evidence type="ECO:0000256" key="2">
    <source>
        <dbReference type="ARBA" id="ARBA00005947"/>
    </source>
</evidence>
<evidence type="ECO:0000256" key="1">
    <source>
        <dbReference type="ARBA" id="ARBA00001947"/>
    </source>
</evidence>
<comment type="cofactor">
    <cofactor evidence="1">
        <name>Zn(2+)</name>
        <dbReference type="ChEBI" id="CHEBI:29105"/>
    </cofactor>
</comment>
<keyword evidence="4" id="KW-0378">Hydrolase</keyword>
<evidence type="ECO:0000256" key="4">
    <source>
        <dbReference type="ARBA" id="ARBA00022801"/>
    </source>
</evidence>
<evidence type="ECO:0000313" key="8">
    <source>
        <dbReference type="Proteomes" id="UP000290759"/>
    </source>
</evidence>
<keyword evidence="3" id="KW-0479">Metal-binding</keyword>
<keyword evidence="5" id="KW-0862">Zinc</keyword>
<comment type="caution">
    <text evidence="7">The sequence shown here is derived from an EMBL/GenBank/DDBJ whole genome shotgun (WGS) entry which is preliminary data.</text>
</comment>
<dbReference type="AlphaFoldDB" id="A0A4V1RU40"/>
<evidence type="ECO:0000259" key="6">
    <source>
        <dbReference type="Pfam" id="PF00850"/>
    </source>
</evidence>
<comment type="similarity">
    <text evidence="2">Belongs to the histone deacetylase family.</text>
</comment>
<dbReference type="GO" id="GO:0046872">
    <property type="term" value="F:metal ion binding"/>
    <property type="evidence" value="ECO:0007669"/>
    <property type="project" value="UniProtKB-KW"/>
</dbReference>
<proteinExistence type="inferred from homology"/>
<dbReference type="InterPro" id="IPR023696">
    <property type="entry name" value="Ureohydrolase_dom_sf"/>
</dbReference>
<dbReference type="Proteomes" id="UP000290759">
    <property type="component" value="Unassembled WGS sequence"/>
</dbReference>
<dbReference type="PANTHER" id="PTHR10625:SF17">
    <property type="entry name" value="HISTONE DEACETYLASE 8"/>
    <property type="match status" value="1"/>
</dbReference>
<name>A0A4V1RU40_9HYPH</name>
<dbReference type="InterPro" id="IPR023801">
    <property type="entry name" value="His_deacetylse_dom"/>
</dbReference>
<dbReference type="OrthoDB" id="9808367at2"/>
<dbReference type="EMBL" id="QYBB01000039">
    <property type="protein sequence ID" value="RYC29824.1"/>
    <property type="molecule type" value="Genomic_DNA"/>
</dbReference>
<gene>
    <name evidence="7" type="ORF">D3273_22100</name>
</gene>
<dbReference type="Gene3D" id="3.40.800.20">
    <property type="entry name" value="Histone deacetylase domain"/>
    <property type="match status" value="1"/>
</dbReference>
<dbReference type="Pfam" id="PF00850">
    <property type="entry name" value="Hist_deacetyl"/>
    <property type="match status" value="1"/>
</dbReference>
<dbReference type="InterPro" id="IPR000286">
    <property type="entry name" value="HDACs"/>
</dbReference>
<dbReference type="CDD" id="cd10001">
    <property type="entry name" value="HDAC_classII_APAH"/>
    <property type="match status" value="1"/>
</dbReference>